<comment type="similarity">
    <text evidence="1 5">Belongs to the bacterial ribosomal protein bL32 family.</text>
</comment>
<dbReference type="InterPro" id="IPR002677">
    <property type="entry name" value="Ribosomal_bL32"/>
</dbReference>
<dbReference type="InterPro" id="IPR011332">
    <property type="entry name" value="Ribosomal_zn-bd"/>
</dbReference>
<dbReference type="EMBL" id="DTMF01000146">
    <property type="protein sequence ID" value="HGF33877.1"/>
    <property type="molecule type" value="Genomic_DNA"/>
</dbReference>
<gene>
    <name evidence="5" type="primary">rpmF</name>
    <name evidence="7" type="ORF">ENW96_05735</name>
</gene>
<dbReference type="GO" id="GO:0006412">
    <property type="term" value="P:translation"/>
    <property type="evidence" value="ECO:0007669"/>
    <property type="project" value="UniProtKB-UniRule"/>
</dbReference>
<evidence type="ECO:0000256" key="3">
    <source>
        <dbReference type="ARBA" id="ARBA00023274"/>
    </source>
</evidence>
<organism evidence="7">
    <name type="scientific">Desulfobacca acetoxidans</name>
    <dbReference type="NCBI Taxonomy" id="60893"/>
    <lineage>
        <taxon>Bacteria</taxon>
        <taxon>Pseudomonadati</taxon>
        <taxon>Thermodesulfobacteriota</taxon>
        <taxon>Desulfobaccia</taxon>
        <taxon>Desulfobaccales</taxon>
        <taxon>Desulfobaccaceae</taxon>
        <taxon>Desulfobacca</taxon>
    </lineage>
</organism>
<accession>A0A7C3UXJ7</accession>
<evidence type="ECO:0000256" key="2">
    <source>
        <dbReference type="ARBA" id="ARBA00022980"/>
    </source>
</evidence>
<dbReference type="NCBIfam" id="TIGR01031">
    <property type="entry name" value="rpmF_bact"/>
    <property type="match status" value="1"/>
</dbReference>
<dbReference type="SUPFAM" id="SSF57829">
    <property type="entry name" value="Zn-binding ribosomal proteins"/>
    <property type="match status" value="1"/>
</dbReference>
<comment type="caution">
    <text evidence="7">The sequence shown here is derived from an EMBL/GenBank/DDBJ whole genome shotgun (WGS) entry which is preliminary data.</text>
</comment>
<dbReference type="GO" id="GO:0003735">
    <property type="term" value="F:structural constituent of ribosome"/>
    <property type="evidence" value="ECO:0007669"/>
    <property type="project" value="InterPro"/>
</dbReference>
<proteinExistence type="inferred from homology"/>
<evidence type="ECO:0000256" key="6">
    <source>
        <dbReference type="SAM" id="MobiDB-lite"/>
    </source>
</evidence>
<keyword evidence="2 5" id="KW-0689">Ribosomal protein</keyword>
<evidence type="ECO:0000256" key="1">
    <source>
        <dbReference type="ARBA" id="ARBA00008560"/>
    </source>
</evidence>
<sequence>MALPKRRHSISRRNKRRSHYKLTPPNLSVCPKCNEPRLPHHACPSCGFYKGRLVAPKAAE</sequence>
<protein>
    <recommendedName>
        <fullName evidence="4 5">Large ribosomal subunit protein bL32</fullName>
    </recommendedName>
</protein>
<dbReference type="HAMAP" id="MF_00340">
    <property type="entry name" value="Ribosomal_bL32"/>
    <property type="match status" value="1"/>
</dbReference>
<dbReference type="InterPro" id="IPR044957">
    <property type="entry name" value="Ribosomal_bL32_bact"/>
</dbReference>
<name>A0A7C3UXJ7_9BACT</name>
<reference evidence="7" key="1">
    <citation type="journal article" date="2020" name="mSystems">
        <title>Genome- and Community-Level Interaction Insights into Carbon Utilization and Element Cycling Functions of Hydrothermarchaeota in Hydrothermal Sediment.</title>
        <authorList>
            <person name="Zhou Z."/>
            <person name="Liu Y."/>
            <person name="Xu W."/>
            <person name="Pan J."/>
            <person name="Luo Z.H."/>
            <person name="Li M."/>
        </authorList>
    </citation>
    <scope>NUCLEOTIDE SEQUENCE [LARGE SCALE GENOMIC DNA]</scope>
    <source>
        <strain evidence="7">SpSt-897</strain>
    </source>
</reference>
<evidence type="ECO:0000256" key="5">
    <source>
        <dbReference type="HAMAP-Rule" id="MF_00340"/>
    </source>
</evidence>
<feature type="compositionally biased region" description="Basic residues" evidence="6">
    <location>
        <begin position="1"/>
        <end position="20"/>
    </location>
</feature>
<evidence type="ECO:0000256" key="4">
    <source>
        <dbReference type="ARBA" id="ARBA00035178"/>
    </source>
</evidence>
<dbReference type="Pfam" id="PF01783">
    <property type="entry name" value="Ribosomal_L32p"/>
    <property type="match status" value="1"/>
</dbReference>
<keyword evidence="3 5" id="KW-0687">Ribonucleoprotein</keyword>
<dbReference type="AlphaFoldDB" id="A0A7C3UXJ7"/>
<dbReference type="PANTHER" id="PTHR35534:SF1">
    <property type="entry name" value="LARGE RIBOSOMAL SUBUNIT PROTEIN BL32"/>
    <property type="match status" value="1"/>
</dbReference>
<dbReference type="PANTHER" id="PTHR35534">
    <property type="entry name" value="50S RIBOSOMAL PROTEIN L32"/>
    <property type="match status" value="1"/>
</dbReference>
<evidence type="ECO:0000313" key="7">
    <source>
        <dbReference type="EMBL" id="HGF33877.1"/>
    </source>
</evidence>
<dbReference type="GO" id="GO:0015934">
    <property type="term" value="C:large ribosomal subunit"/>
    <property type="evidence" value="ECO:0007669"/>
    <property type="project" value="InterPro"/>
</dbReference>
<feature type="region of interest" description="Disordered" evidence="6">
    <location>
        <begin position="1"/>
        <end position="23"/>
    </location>
</feature>